<dbReference type="Proteomes" id="UP001142489">
    <property type="component" value="Unassembled WGS sequence"/>
</dbReference>
<gene>
    <name evidence="4" type="ORF">JRQ81_009604</name>
</gene>
<dbReference type="SMART" id="SM00276">
    <property type="entry name" value="GLECT"/>
    <property type="match status" value="1"/>
</dbReference>
<dbReference type="CDD" id="cd00070">
    <property type="entry name" value="GLECT"/>
    <property type="match status" value="1"/>
</dbReference>
<dbReference type="OrthoDB" id="6251307at2759"/>
<evidence type="ECO:0000313" key="5">
    <source>
        <dbReference type="Proteomes" id="UP001142489"/>
    </source>
</evidence>
<dbReference type="Gene3D" id="2.60.120.200">
    <property type="match status" value="2"/>
</dbReference>
<dbReference type="SUPFAM" id="SSF49899">
    <property type="entry name" value="Concanavalin A-like lectins/glucanases"/>
    <property type="match status" value="2"/>
</dbReference>
<proteinExistence type="predicted"/>
<evidence type="ECO:0000256" key="1">
    <source>
        <dbReference type="ARBA" id="ARBA00022734"/>
    </source>
</evidence>
<feature type="domain" description="Galectin" evidence="3">
    <location>
        <begin position="182"/>
        <end position="298"/>
    </location>
</feature>
<dbReference type="AlphaFoldDB" id="A0A9Q0XDF8"/>
<evidence type="ECO:0000313" key="4">
    <source>
        <dbReference type="EMBL" id="KAJ7307577.1"/>
    </source>
</evidence>
<organism evidence="4 5">
    <name type="scientific">Phrynocephalus forsythii</name>
    <dbReference type="NCBI Taxonomy" id="171643"/>
    <lineage>
        <taxon>Eukaryota</taxon>
        <taxon>Metazoa</taxon>
        <taxon>Chordata</taxon>
        <taxon>Craniata</taxon>
        <taxon>Vertebrata</taxon>
        <taxon>Euteleostomi</taxon>
        <taxon>Lepidosauria</taxon>
        <taxon>Squamata</taxon>
        <taxon>Bifurcata</taxon>
        <taxon>Unidentata</taxon>
        <taxon>Episquamata</taxon>
        <taxon>Toxicofera</taxon>
        <taxon>Iguania</taxon>
        <taxon>Acrodonta</taxon>
        <taxon>Agamidae</taxon>
        <taxon>Agaminae</taxon>
        <taxon>Phrynocephalus</taxon>
    </lineage>
</organism>
<evidence type="ECO:0000259" key="3">
    <source>
        <dbReference type="PROSITE" id="PS51304"/>
    </source>
</evidence>
<evidence type="ECO:0000256" key="2">
    <source>
        <dbReference type="RuleBase" id="RU102079"/>
    </source>
</evidence>
<dbReference type="PROSITE" id="PS51304">
    <property type="entry name" value="GALECTIN"/>
    <property type="match status" value="2"/>
</dbReference>
<dbReference type="PANTHER" id="PTHR11346:SF111">
    <property type="entry name" value="GALECTIN-12"/>
    <property type="match status" value="1"/>
</dbReference>
<feature type="domain" description="Galectin" evidence="3">
    <location>
        <begin position="20"/>
        <end position="153"/>
    </location>
</feature>
<comment type="caution">
    <text evidence="4">The sequence shown here is derived from an EMBL/GenBank/DDBJ whole genome shotgun (WGS) entry which is preliminary data.</text>
</comment>
<keyword evidence="5" id="KW-1185">Reference proteome</keyword>
<name>A0A9Q0XDF8_9SAUR</name>
<dbReference type="GO" id="GO:0005737">
    <property type="term" value="C:cytoplasm"/>
    <property type="evidence" value="ECO:0007669"/>
    <property type="project" value="TreeGrafter"/>
</dbReference>
<dbReference type="EMBL" id="JAPFRF010000019">
    <property type="protein sequence ID" value="KAJ7307577.1"/>
    <property type="molecule type" value="Genomic_DNA"/>
</dbReference>
<accession>A0A9Q0XDF8</accession>
<protein>
    <recommendedName>
        <fullName evidence="2">Galectin</fullName>
    </recommendedName>
</protein>
<keyword evidence="1 2" id="KW-0430">Lectin</keyword>
<reference evidence="4" key="1">
    <citation type="journal article" date="2023" name="DNA Res.">
        <title>Chromosome-level genome assembly of Phrynocephalus forsythii using third-generation DNA sequencing and Hi-C analysis.</title>
        <authorList>
            <person name="Qi Y."/>
            <person name="Zhao W."/>
            <person name="Zhao Y."/>
            <person name="Niu C."/>
            <person name="Cao S."/>
            <person name="Zhang Y."/>
        </authorList>
    </citation>
    <scope>NUCLEOTIDE SEQUENCE</scope>
    <source>
        <tissue evidence="4">Muscle</tissue>
    </source>
</reference>
<dbReference type="PANTHER" id="PTHR11346">
    <property type="entry name" value="GALECTIN"/>
    <property type="match status" value="1"/>
</dbReference>
<dbReference type="SMART" id="SM00908">
    <property type="entry name" value="Gal-bind_lectin"/>
    <property type="match status" value="2"/>
</dbReference>
<dbReference type="GO" id="GO:0030246">
    <property type="term" value="F:carbohydrate binding"/>
    <property type="evidence" value="ECO:0007669"/>
    <property type="project" value="UniProtKB-UniRule"/>
</dbReference>
<dbReference type="InterPro" id="IPR013320">
    <property type="entry name" value="ConA-like_dom_sf"/>
</dbReference>
<dbReference type="InterPro" id="IPR044156">
    <property type="entry name" value="Galectin-like"/>
</dbReference>
<sequence length="298" mass="32974">MGRAAWCSPPPPHSLQALPYMTTIFGGLVLGKMVSVQGVVSVEAERFQVDFQVGCSVSPRADIGLHFNPRFRPRPHVICNSLVHGRWMEETKLAQLPLRRGDSFQLLFLFQEDHAKVSVNGHHFAQAPFKVPLAQMDTLAVSGDVLVKSITFFPKNPFLSAPSRYPAVQPLLMSSPELEVPLTHALPKGFGTGDAVTLRGMVLHDPQEVRVCLKTQGSSRPLWCFRVSFLDRTVSWGSDTEEEGQDPGMVLAPSFPFHPQRYFELLFLHEGSHVKVAVNGTPSERGPALSPPHLLPWS</sequence>
<dbReference type="InterPro" id="IPR001079">
    <property type="entry name" value="Galectin_CRD"/>
</dbReference>
<dbReference type="Pfam" id="PF00337">
    <property type="entry name" value="Gal-bind_lectin"/>
    <property type="match status" value="2"/>
</dbReference>